<reference evidence="2" key="1">
    <citation type="journal article" date="2019" name="Int. J. Syst. Evol. Microbiol.">
        <title>The Global Catalogue of Microorganisms (GCM) 10K type strain sequencing project: providing services to taxonomists for standard genome sequencing and annotation.</title>
        <authorList>
            <consortium name="The Broad Institute Genomics Platform"/>
            <consortium name="The Broad Institute Genome Sequencing Center for Infectious Disease"/>
            <person name="Wu L."/>
            <person name="Ma J."/>
        </authorList>
    </citation>
    <scope>NUCLEOTIDE SEQUENCE [LARGE SCALE GENOMIC DNA]</scope>
    <source>
        <strain evidence="2">KCTC 42498</strain>
    </source>
</reference>
<dbReference type="Pfam" id="PF14054">
    <property type="entry name" value="DUF4249"/>
    <property type="match status" value="1"/>
</dbReference>
<organism evidence="1 2">
    <name type="scientific">Pontibacter locisalis</name>
    <dbReference type="NCBI Taxonomy" id="1719035"/>
    <lineage>
        <taxon>Bacteria</taxon>
        <taxon>Pseudomonadati</taxon>
        <taxon>Bacteroidota</taxon>
        <taxon>Cytophagia</taxon>
        <taxon>Cytophagales</taxon>
        <taxon>Hymenobacteraceae</taxon>
        <taxon>Pontibacter</taxon>
    </lineage>
</organism>
<evidence type="ECO:0000313" key="2">
    <source>
        <dbReference type="Proteomes" id="UP001597544"/>
    </source>
</evidence>
<sequence>MRKLTSFLCILLLLSGCTDIVELELPEPKAQLVVNSTFTPDSAWAVEISASQSALTSMPYHMVQNAVVEIYQGSQKINSLQHIGNGKYKSTEVLPLPLQRYTIKANAPGYHSCTATDFVPSKPVITNFKLAAVRNVKDPQMAEVEASFILKDEPNAANYYYVNAYIQDTSHTGEPYKNYVSINFNAPFEEEFNVSSRYFFSDKFIDGQDAPLKVRYERPAKGKVLTLNVVQITPDYYTYSKTLEKQSYRDNFLTAPIPVHNNIKDGFGIFAGYNKSTYHIKH</sequence>
<name>A0ABW5IN96_9BACT</name>
<accession>A0ABW5IN96</accession>
<gene>
    <name evidence="1" type="ORF">ACFSRY_11315</name>
</gene>
<dbReference type="InterPro" id="IPR025345">
    <property type="entry name" value="DUF4249"/>
</dbReference>
<dbReference type="Proteomes" id="UP001597544">
    <property type="component" value="Unassembled WGS sequence"/>
</dbReference>
<dbReference type="PROSITE" id="PS51257">
    <property type="entry name" value="PROKAR_LIPOPROTEIN"/>
    <property type="match status" value="1"/>
</dbReference>
<keyword evidence="2" id="KW-1185">Reference proteome</keyword>
<dbReference type="EMBL" id="JBHULU010000015">
    <property type="protein sequence ID" value="MFD2514458.1"/>
    <property type="molecule type" value="Genomic_DNA"/>
</dbReference>
<evidence type="ECO:0000313" key="1">
    <source>
        <dbReference type="EMBL" id="MFD2514458.1"/>
    </source>
</evidence>
<proteinExistence type="predicted"/>
<protein>
    <submittedName>
        <fullName evidence="1">DUF4249 domain-containing protein</fullName>
    </submittedName>
</protein>
<dbReference type="RefSeq" id="WP_377507093.1">
    <property type="nucleotide sequence ID" value="NZ_JBHULU010000015.1"/>
</dbReference>
<comment type="caution">
    <text evidence="1">The sequence shown here is derived from an EMBL/GenBank/DDBJ whole genome shotgun (WGS) entry which is preliminary data.</text>
</comment>